<dbReference type="PANTHER" id="PTHR23189">
    <property type="entry name" value="RNA RECOGNITION MOTIF-CONTAINING"/>
    <property type="match status" value="1"/>
</dbReference>
<dbReference type="InterPro" id="IPR012677">
    <property type="entry name" value="Nucleotide-bd_a/b_plait_sf"/>
</dbReference>
<dbReference type="Gene3D" id="3.30.70.330">
    <property type="match status" value="2"/>
</dbReference>
<keyword evidence="6" id="KW-1185">Reference proteome</keyword>
<evidence type="ECO:0000256" key="3">
    <source>
        <dbReference type="SAM" id="MobiDB-lite"/>
    </source>
</evidence>
<dbReference type="CDD" id="cd12276">
    <property type="entry name" value="RRM2_MEI2_EAR1_like"/>
    <property type="match status" value="1"/>
</dbReference>
<evidence type="ECO:0000313" key="6">
    <source>
        <dbReference type="Proteomes" id="UP001408789"/>
    </source>
</evidence>
<dbReference type="InterPro" id="IPR034458">
    <property type="entry name" value="EAR1-like_RRM3"/>
</dbReference>
<evidence type="ECO:0000259" key="4">
    <source>
        <dbReference type="PROSITE" id="PS50102"/>
    </source>
</evidence>
<evidence type="ECO:0000313" key="5">
    <source>
        <dbReference type="EMBL" id="KAK9050910.1"/>
    </source>
</evidence>
<dbReference type="InterPro" id="IPR007201">
    <property type="entry name" value="Mei2-like_Rrm_C"/>
</dbReference>
<proteinExistence type="predicted"/>
<name>A0AAP0GKE9_9ASTR</name>
<evidence type="ECO:0000256" key="1">
    <source>
        <dbReference type="ARBA" id="ARBA00022884"/>
    </source>
</evidence>
<dbReference type="CDD" id="cd12530">
    <property type="entry name" value="RRM3_EAR1_like"/>
    <property type="match status" value="1"/>
</dbReference>
<comment type="caution">
    <text evidence="5">The sequence shown here is derived from an EMBL/GenBank/DDBJ whole genome shotgun (WGS) entry which is preliminary data.</text>
</comment>
<feature type="domain" description="RRM" evidence="4">
    <location>
        <begin position="178"/>
        <end position="248"/>
    </location>
</feature>
<dbReference type="EMBL" id="JBCNJP010000027">
    <property type="protein sequence ID" value="KAK9050910.1"/>
    <property type="molecule type" value="Genomic_DNA"/>
</dbReference>
<dbReference type="PROSITE" id="PS50102">
    <property type="entry name" value="RRM"/>
    <property type="match status" value="2"/>
</dbReference>
<feature type="compositionally biased region" description="Low complexity" evidence="3">
    <location>
        <begin position="296"/>
        <end position="309"/>
    </location>
</feature>
<dbReference type="SUPFAM" id="SSF54928">
    <property type="entry name" value="RNA-binding domain, RBD"/>
    <property type="match status" value="2"/>
</dbReference>
<protein>
    <recommendedName>
        <fullName evidence="4">RRM domain-containing protein</fullName>
    </recommendedName>
</protein>
<dbReference type="GO" id="GO:0003723">
    <property type="term" value="F:RNA binding"/>
    <property type="evidence" value="ECO:0007669"/>
    <property type="project" value="UniProtKB-UniRule"/>
</dbReference>
<dbReference type="SMART" id="SM00360">
    <property type="entry name" value="RRM"/>
    <property type="match status" value="2"/>
</dbReference>
<feature type="region of interest" description="Disordered" evidence="3">
    <location>
        <begin position="526"/>
        <end position="545"/>
    </location>
</feature>
<dbReference type="AlphaFoldDB" id="A0AAP0GKE9"/>
<dbReference type="Pfam" id="PF00076">
    <property type="entry name" value="RRM_1"/>
    <property type="match status" value="1"/>
</dbReference>
<accession>A0AAP0GKE9</accession>
<organism evidence="5 6">
    <name type="scientific">Deinandra increscens subsp. villosa</name>
    <dbReference type="NCBI Taxonomy" id="3103831"/>
    <lineage>
        <taxon>Eukaryota</taxon>
        <taxon>Viridiplantae</taxon>
        <taxon>Streptophyta</taxon>
        <taxon>Embryophyta</taxon>
        <taxon>Tracheophyta</taxon>
        <taxon>Spermatophyta</taxon>
        <taxon>Magnoliopsida</taxon>
        <taxon>eudicotyledons</taxon>
        <taxon>Gunneridae</taxon>
        <taxon>Pentapetalae</taxon>
        <taxon>asterids</taxon>
        <taxon>campanulids</taxon>
        <taxon>Asterales</taxon>
        <taxon>Asteraceae</taxon>
        <taxon>Asteroideae</taxon>
        <taxon>Heliantheae alliance</taxon>
        <taxon>Madieae</taxon>
        <taxon>Madiinae</taxon>
        <taxon>Deinandra</taxon>
    </lineage>
</organism>
<keyword evidence="1 2" id="KW-0694">RNA-binding</keyword>
<dbReference type="InterPro" id="IPR000504">
    <property type="entry name" value="RRM_dom"/>
</dbReference>
<reference evidence="5 6" key="1">
    <citation type="submission" date="2024-04" db="EMBL/GenBank/DDBJ databases">
        <title>The reference genome of an endangered Asteraceae, Deinandra increscens subsp. villosa, native to the Central Coast of California.</title>
        <authorList>
            <person name="Guilliams M."/>
            <person name="Hasenstab-Lehman K."/>
            <person name="Meyer R."/>
            <person name="Mcevoy S."/>
        </authorList>
    </citation>
    <scope>NUCLEOTIDE SEQUENCE [LARGE SCALE GENOMIC DNA]</scope>
    <source>
        <tissue evidence="5">Leaf</tissue>
    </source>
</reference>
<sequence>MAQAGFHRFPHPLDPTAQEFRPSTYHHVYLYTFPPPPPPTMAAFMIPAPSPPLPPSSIVPTRALLLSSVPAHVSESTVRRDLEVFGDVRAVQMERLPRDGIVTVHFYDLRQATEALNKIQEQHMQQQRRLRQQYFDALTLSPPVTPPLPARGLVCGRVVWAQFAFPIAAGLPDRYNQGTVTVTSDSDVLSTNDIRNVFEAFGDVKGITWKKTQKMVEFYDTRAASKAVAAVNGQEIHGKKVAVEFNRHIGPNLIIGYHNKKPNKVVSKVDPPPCRKDRLVIVREVRSTFGSSGGLKKNVVFNNNNNNNSKNRRQSPEKWVSGGRNKQQPWKGAGRGRSCDPRFLIKDEAAAAAAADAVNISGGSFQDSRTTVMIKNIPNKYRSNPTQKLLLDMLDNHCIECNERGDESSYDFVYLPIDFVNKCNVGYGFVNMTSAEGAWRLYKAFNHQNWEVFNSKKICEVSYARLQGLKTLKEHFKNSRFPCEEEEYMPVVFTPPRDGRTVTEPIPIVACRTTITSSDTSSSINNKLLVEDAQSTGGGDDDDDI</sequence>
<feature type="region of interest" description="Disordered" evidence="3">
    <location>
        <begin position="296"/>
        <end position="337"/>
    </location>
</feature>
<dbReference type="InterPro" id="IPR035979">
    <property type="entry name" value="RBD_domain_sf"/>
</dbReference>
<feature type="domain" description="RRM" evidence="4">
    <location>
        <begin position="62"/>
        <end position="137"/>
    </location>
</feature>
<dbReference type="Proteomes" id="UP001408789">
    <property type="component" value="Unassembled WGS sequence"/>
</dbReference>
<evidence type="ECO:0000256" key="2">
    <source>
        <dbReference type="PROSITE-ProRule" id="PRU00176"/>
    </source>
</evidence>
<gene>
    <name evidence="5" type="ORF">SSX86_027535</name>
</gene>
<dbReference type="Pfam" id="PF04059">
    <property type="entry name" value="RRM_2"/>
    <property type="match status" value="1"/>
</dbReference>